<accession>A0A0F9FZ20</accession>
<protein>
    <recommendedName>
        <fullName evidence="1">DUF6884 domain-containing protein</fullName>
    </recommendedName>
</protein>
<reference evidence="2" key="1">
    <citation type="journal article" date="2015" name="Nature">
        <title>Complex archaea that bridge the gap between prokaryotes and eukaryotes.</title>
        <authorList>
            <person name="Spang A."/>
            <person name="Saw J.H."/>
            <person name="Jorgensen S.L."/>
            <person name="Zaremba-Niedzwiedzka K."/>
            <person name="Martijn J."/>
            <person name="Lind A.E."/>
            <person name="van Eijk R."/>
            <person name="Schleper C."/>
            <person name="Guy L."/>
            <person name="Ettema T.J."/>
        </authorList>
    </citation>
    <scope>NUCLEOTIDE SEQUENCE</scope>
</reference>
<proteinExistence type="predicted"/>
<evidence type="ECO:0000313" key="2">
    <source>
        <dbReference type="EMBL" id="KKL83501.1"/>
    </source>
</evidence>
<comment type="caution">
    <text evidence="2">The sequence shown here is derived from an EMBL/GenBank/DDBJ whole genome shotgun (WGS) entry which is preliminary data.</text>
</comment>
<dbReference type="InterPro" id="IPR049251">
    <property type="entry name" value="DUF6884"/>
</dbReference>
<gene>
    <name evidence="2" type="ORF">LCGC14_1974120</name>
</gene>
<feature type="domain" description="DUF6884" evidence="1">
    <location>
        <begin position="8"/>
        <end position="117"/>
    </location>
</feature>
<dbReference type="EMBL" id="LAZR01021965">
    <property type="protein sequence ID" value="KKL83501.1"/>
    <property type="molecule type" value="Genomic_DNA"/>
</dbReference>
<evidence type="ECO:0000259" key="1">
    <source>
        <dbReference type="Pfam" id="PF21818"/>
    </source>
</evidence>
<sequence length="243" mass="28616">MTPKILIIAGCSQKKLPHPAPAIELNQGQLFRSIKRIAFQNNFDLKILSGKYGLLEPNQVIAPYNQKIKTKADIRRIQNLIKNKINKIWRSYDLIITIMGKRYVEVLRPYLDSKFYVVFDRRGIGGYLSQVSHFSKLQTSQLLQSIIRFQIIECAEYLWSYWDFAIVDRYTDPNRPHTCTNCYFQKDNSCSFSEMYPHLYQKHIRDYHIILNSSKKNTQPQVSNKLNFSHNTTLDFFLGKKDH</sequence>
<dbReference type="AlphaFoldDB" id="A0A0F9FZ20"/>
<dbReference type="Pfam" id="PF21818">
    <property type="entry name" value="DUF6884"/>
    <property type="match status" value="1"/>
</dbReference>
<name>A0A0F9FZ20_9ZZZZ</name>
<organism evidence="2">
    <name type="scientific">marine sediment metagenome</name>
    <dbReference type="NCBI Taxonomy" id="412755"/>
    <lineage>
        <taxon>unclassified sequences</taxon>
        <taxon>metagenomes</taxon>
        <taxon>ecological metagenomes</taxon>
    </lineage>
</organism>